<organism evidence="1 2">
    <name type="scientific">Meloidogyne graminicola</name>
    <dbReference type="NCBI Taxonomy" id="189291"/>
    <lineage>
        <taxon>Eukaryota</taxon>
        <taxon>Metazoa</taxon>
        <taxon>Ecdysozoa</taxon>
        <taxon>Nematoda</taxon>
        <taxon>Chromadorea</taxon>
        <taxon>Rhabditida</taxon>
        <taxon>Tylenchina</taxon>
        <taxon>Tylenchomorpha</taxon>
        <taxon>Tylenchoidea</taxon>
        <taxon>Meloidogynidae</taxon>
        <taxon>Meloidogyninae</taxon>
        <taxon>Meloidogyne</taxon>
    </lineage>
</organism>
<evidence type="ECO:0000313" key="2">
    <source>
        <dbReference type="Proteomes" id="UP000605970"/>
    </source>
</evidence>
<reference evidence="1" key="1">
    <citation type="journal article" date="2020" name="Ecol. Evol.">
        <title>Genome structure and content of the rice root-knot nematode (Meloidogyne graminicola).</title>
        <authorList>
            <person name="Phan N.T."/>
            <person name="Danchin E.G.J."/>
            <person name="Klopp C."/>
            <person name="Perfus-Barbeoch L."/>
            <person name="Kozlowski D.K."/>
            <person name="Koutsovoulos G.D."/>
            <person name="Lopez-Roques C."/>
            <person name="Bouchez O."/>
            <person name="Zahm M."/>
            <person name="Besnard G."/>
            <person name="Bellafiore S."/>
        </authorList>
    </citation>
    <scope>NUCLEOTIDE SEQUENCE</scope>
    <source>
        <strain evidence="1">VN-18</strain>
    </source>
</reference>
<keyword evidence="2" id="KW-1185">Reference proteome</keyword>
<sequence length="18" mass="2180">MVLFQKKNFLIILAKIFI</sequence>
<accession>A0A8S9ZP57</accession>
<protein>
    <submittedName>
        <fullName evidence="1">Uncharacterized protein</fullName>
    </submittedName>
</protein>
<name>A0A8S9ZP57_9BILA</name>
<proteinExistence type="predicted"/>
<gene>
    <name evidence="1" type="ORF">Mgra_00005589</name>
</gene>
<comment type="caution">
    <text evidence="1">The sequence shown here is derived from an EMBL/GenBank/DDBJ whole genome shotgun (WGS) entry which is preliminary data.</text>
</comment>
<dbReference type="AlphaFoldDB" id="A0A8S9ZP57"/>
<dbReference type="Proteomes" id="UP000605970">
    <property type="component" value="Unassembled WGS sequence"/>
</dbReference>
<evidence type="ECO:0000313" key="1">
    <source>
        <dbReference type="EMBL" id="KAF7634992.1"/>
    </source>
</evidence>
<dbReference type="EMBL" id="JABEBT010000048">
    <property type="protein sequence ID" value="KAF7634992.1"/>
    <property type="molecule type" value="Genomic_DNA"/>
</dbReference>